<reference evidence="2 3" key="1">
    <citation type="submission" date="2019-11" db="EMBL/GenBank/DDBJ databases">
        <title>Draft genome of Amycolatopsis RM579.</title>
        <authorList>
            <person name="Duangmal K."/>
            <person name="Mingma R."/>
        </authorList>
    </citation>
    <scope>NUCLEOTIDE SEQUENCE [LARGE SCALE GENOMIC DNA]</scope>
    <source>
        <strain evidence="2 3">RM579</strain>
    </source>
</reference>
<sequence>MLEPPGLVLSRGPERTMTVEQANPFMVGVQANLVLVILGVVGVTLDLSCGRRPWPR</sequence>
<keyword evidence="1" id="KW-1133">Transmembrane helix</keyword>
<protein>
    <submittedName>
        <fullName evidence="2">Uncharacterized protein</fullName>
    </submittedName>
</protein>
<keyword evidence="1" id="KW-0472">Membrane</keyword>
<dbReference type="AlphaFoldDB" id="A0A6N7Z6Q2"/>
<name>A0A6N7Z6Q2_9PSEU</name>
<keyword evidence="3" id="KW-1185">Reference proteome</keyword>
<evidence type="ECO:0000256" key="1">
    <source>
        <dbReference type="SAM" id="Phobius"/>
    </source>
</evidence>
<accession>A0A6N7Z6Q2</accession>
<keyword evidence="1" id="KW-0812">Transmembrane</keyword>
<gene>
    <name evidence="2" type="ORF">GKO32_21405</name>
</gene>
<feature type="transmembrane region" description="Helical" evidence="1">
    <location>
        <begin position="25"/>
        <end position="47"/>
    </location>
</feature>
<evidence type="ECO:0000313" key="2">
    <source>
        <dbReference type="EMBL" id="MTD56510.1"/>
    </source>
</evidence>
<comment type="caution">
    <text evidence="2">The sequence shown here is derived from an EMBL/GenBank/DDBJ whole genome shotgun (WGS) entry which is preliminary data.</text>
</comment>
<dbReference type="RefSeq" id="WP_154758674.1">
    <property type="nucleotide sequence ID" value="NZ_WMBA01000035.1"/>
</dbReference>
<evidence type="ECO:0000313" key="3">
    <source>
        <dbReference type="Proteomes" id="UP000440096"/>
    </source>
</evidence>
<dbReference type="Proteomes" id="UP000440096">
    <property type="component" value="Unassembled WGS sequence"/>
</dbReference>
<dbReference type="EMBL" id="WMBA01000035">
    <property type="protein sequence ID" value="MTD56510.1"/>
    <property type="molecule type" value="Genomic_DNA"/>
</dbReference>
<proteinExistence type="predicted"/>
<organism evidence="2 3">
    <name type="scientific">Amycolatopsis pithecellobii</name>
    <dbReference type="NCBI Taxonomy" id="664692"/>
    <lineage>
        <taxon>Bacteria</taxon>
        <taxon>Bacillati</taxon>
        <taxon>Actinomycetota</taxon>
        <taxon>Actinomycetes</taxon>
        <taxon>Pseudonocardiales</taxon>
        <taxon>Pseudonocardiaceae</taxon>
        <taxon>Amycolatopsis</taxon>
    </lineage>
</organism>